<dbReference type="Gene3D" id="3.40.50.450">
    <property type="match status" value="1"/>
</dbReference>
<name>A0ABV2YZ01_9ACTN</name>
<gene>
    <name evidence="1" type="ORF">AB0E61_12860</name>
</gene>
<comment type="caution">
    <text evidence="1">The sequence shown here is derived from an EMBL/GenBank/DDBJ whole genome shotgun (WGS) entry which is preliminary data.</text>
</comment>
<proteinExistence type="predicted"/>
<evidence type="ECO:0000313" key="2">
    <source>
        <dbReference type="Proteomes" id="UP001550853"/>
    </source>
</evidence>
<reference evidence="1 2" key="1">
    <citation type="submission" date="2024-06" db="EMBL/GenBank/DDBJ databases">
        <title>The Natural Products Discovery Center: Release of the First 8490 Sequenced Strains for Exploring Actinobacteria Biosynthetic Diversity.</title>
        <authorList>
            <person name="Kalkreuter E."/>
            <person name="Kautsar S.A."/>
            <person name="Yang D."/>
            <person name="Bader C.D."/>
            <person name="Teijaro C.N."/>
            <person name="Fluegel L."/>
            <person name="Davis C.M."/>
            <person name="Simpson J.R."/>
            <person name="Lauterbach L."/>
            <person name="Steele A.D."/>
            <person name="Gui C."/>
            <person name="Meng S."/>
            <person name="Li G."/>
            <person name="Viehrig K."/>
            <person name="Ye F."/>
            <person name="Su P."/>
            <person name="Kiefer A.F."/>
            <person name="Nichols A."/>
            <person name="Cepeda A.J."/>
            <person name="Yan W."/>
            <person name="Fan B."/>
            <person name="Jiang Y."/>
            <person name="Adhikari A."/>
            <person name="Zheng C.-J."/>
            <person name="Schuster L."/>
            <person name="Cowan T.M."/>
            <person name="Smanski M.J."/>
            <person name="Chevrette M.G."/>
            <person name="De Carvalho L.P.S."/>
            <person name="Shen B."/>
        </authorList>
    </citation>
    <scope>NUCLEOTIDE SEQUENCE [LARGE SCALE GENOMIC DNA]</scope>
    <source>
        <strain evidence="1 2">NPDC033039</strain>
    </source>
</reference>
<dbReference type="Proteomes" id="UP001550853">
    <property type="component" value="Unassembled WGS sequence"/>
</dbReference>
<sequence>MRMIAVTGHMDLAEGTERLLRAALPALLTELTAGADGLTGLSCLAPGADSVFAEAVLAAGGTLEVVLPFHDYRGSLADPAVRERFDRLVAAASEVTVEPYPQASLAAFEAANSALLKRADALVAVWDGLPPAKGGGTATTVAEARAAGLPVHVLWPEGARRASAR</sequence>
<dbReference type="SUPFAM" id="SSF102405">
    <property type="entry name" value="MCP/YpsA-like"/>
    <property type="match status" value="1"/>
</dbReference>
<dbReference type="InterPro" id="IPR010697">
    <property type="entry name" value="YspA"/>
</dbReference>
<evidence type="ECO:0000313" key="1">
    <source>
        <dbReference type="EMBL" id="MEU3710973.1"/>
    </source>
</evidence>
<keyword evidence="2" id="KW-1185">Reference proteome</keyword>
<accession>A0ABV2YZ01</accession>
<dbReference type="PANTHER" id="PTHR38440">
    <property type="entry name" value="UPF0398 PROTEIN YPSA"/>
    <property type="match status" value="1"/>
</dbReference>
<organism evidence="1 2">
    <name type="scientific">Streptomyces catenulae</name>
    <dbReference type="NCBI Taxonomy" id="66875"/>
    <lineage>
        <taxon>Bacteria</taxon>
        <taxon>Bacillati</taxon>
        <taxon>Actinomycetota</taxon>
        <taxon>Actinomycetes</taxon>
        <taxon>Kitasatosporales</taxon>
        <taxon>Streptomycetaceae</taxon>
        <taxon>Streptomyces</taxon>
    </lineage>
</organism>
<protein>
    <submittedName>
        <fullName evidence="1">Uncharacterized protein</fullName>
    </submittedName>
</protein>
<dbReference type="PANTHER" id="PTHR38440:SF1">
    <property type="entry name" value="UPF0398 PROTEIN SPR0331"/>
    <property type="match status" value="1"/>
</dbReference>
<dbReference type="EMBL" id="JBEZVI010000008">
    <property type="protein sequence ID" value="MEU3710973.1"/>
    <property type="molecule type" value="Genomic_DNA"/>
</dbReference>